<evidence type="ECO:0000256" key="4">
    <source>
        <dbReference type="ARBA" id="ARBA00022475"/>
    </source>
</evidence>
<dbReference type="Gene3D" id="1.10.3720.10">
    <property type="entry name" value="MetI-like"/>
    <property type="match status" value="1"/>
</dbReference>
<comment type="function">
    <text evidence="8">Probably part of an ABC transporter complex. Probably responsible for the translocation of the substrate across the membrane.</text>
</comment>
<keyword evidence="5 9" id="KW-0812">Transmembrane</keyword>
<dbReference type="PANTHER" id="PTHR30151:SF0">
    <property type="entry name" value="ABC TRANSPORTER PERMEASE PROTEIN MJ0413-RELATED"/>
    <property type="match status" value="1"/>
</dbReference>
<dbReference type="FunFam" id="1.10.3720.10:FF:000003">
    <property type="entry name" value="Aliphatic sulfonate ABC transporter permease"/>
    <property type="match status" value="1"/>
</dbReference>
<feature type="domain" description="ABC transmembrane type-1" evidence="10">
    <location>
        <begin position="79"/>
        <end position="263"/>
    </location>
</feature>
<organism evidence="11 12">
    <name type="scientific">Ancylobacter novellus</name>
    <name type="common">Thiobacillus novellus</name>
    <dbReference type="NCBI Taxonomy" id="921"/>
    <lineage>
        <taxon>Bacteria</taxon>
        <taxon>Pseudomonadati</taxon>
        <taxon>Pseudomonadota</taxon>
        <taxon>Alphaproteobacteria</taxon>
        <taxon>Hyphomicrobiales</taxon>
        <taxon>Xanthobacteraceae</taxon>
        <taxon>Ancylobacter</taxon>
    </lineage>
</organism>
<reference evidence="11 12" key="1">
    <citation type="submission" date="2017-08" db="EMBL/GenBank/DDBJ databases">
        <title>Infants hospitalized years apart are colonized by the same room-sourced microbial strains.</title>
        <authorList>
            <person name="Brooks B."/>
            <person name="Olm M.R."/>
            <person name="Firek B.A."/>
            <person name="Baker R."/>
            <person name="Thomas B.C."/>
            <person name="Morowitz M.J."/>
            <person name="Banfield J.F."/>
        </authorList>
    </citation>
    <scope>NUCLEOTIDE SEQUENCE [LARGE SCALE GENOMIC DNA]</scope>
    <source>
        <strain evidence="11">S2_005_003_R2_43</strain>
    </source>
</reference>
<sequence>MSAQAESAAITPAPQAIRPKAKSMSINSTLLQQAVGILLFFAIWQMVRTLGYLVLLPSPVEVAAAIPSFVQQEGYWMSWVSSARRVFLGFGIAAALAVPLGIWMGTSNRARQSVFPIFEIIRPIPPVAWLPLAILFWPSSEMTMVYLTFIGAFFPIFINVLAGIDNVDIRYIQAARSLGASRSAMFWKILVPATLPSLFTGLTIAIAITWEVVIAAEMASGSDGLGYLTWNSYMSQSMVGIIIGMISIGVAGLLSSVAMSLIGRTAAPWTRR</sequence>
<dbReference type="InterPro" id="IPR035906">
    <property type="entry name" value="MetI-like_sf"/>
</dbReference>
<feature type="transmembrane region" description="Helical" evidence="9">
    <location>
        <begin position="117"/>
        <end position="137"/>
    </location>
</feature>
<evidence type="ECO:0000256" key="8">
    <source>
        <dbReference type="ARBA" id="ARBA00056719"/>
    </source>
</evidence>
<dbReference type="PANTHER" id="PTHR30151">
    <property type="entry name" value="ALKANE SULFONATE ABC TRANSPORTER-RELATED, MEMBRANE SUBUNIT"/>
    <property type="match status" value="1"/>
</dbReference>
<feature type="transmembrane region" description="Helical" evidence="9">
    <location>
        <begin position="238"/>
        <end position="262"/>
    </location>
</feature>
<proteinExistence type="inferred from homology"/>
<accession>A0A2W5MNJ3</accession>
<feature type="transmembrane region" description="Helical" evidence="9">
    <location>
        <begin position="143"/>
        <end position="164"/>
    </location>
</feature>
<dbReference type="SUPFAM" id="SSF161098">
    <property type="entry name" value="MetI-like"/>
    <property type="match status" value="1"/>
</dbReference>
<dbReference type="CDD" id="cd06261">
    <property type="entry name" value="TM_PBP2"/>
    <property type="match status" value="1"/>
</dbReference>
<evidence type="ECO:0000256" key="1">
    <source>
        <dbReference type="ARBA" id="ARBA00004651"/>
    </source>
</evidence>
<comment type="caution">
    <text evidence="11">The sequence shown here is derived from an EMBL/GenBank/DDBJ whole genome shotgun (WGS) entry which is preliminary data.</text>
</comment>
<evidence type="ECO:0000256" key="6">
    <source>
        <dbReference type="ARBA" id="ARBA00022989"/>
    </source>
</evidence>
<feature type="transmembrane region" description="Helical" evidence="9">
    <location>
        <begin position="30"/>
        <end position="47"/>
    </location>
</feature>
<name>A0A2W5MNJ3_ANCNO</name>
<dbReference type="PROSITE" id="PS50928">
    <property type="entry name" value="ABC_TM1"/>
    <property type="match status" value="1"/>
</dbReference>
<feature type="transmembrane region" description="Helical" evidence="9">
    <location>
        <begin position="86"/>
        <end position="105"/>
    </location>
</feature>
<keyword evidence="3 9" id="KW-0813">Transport</keyword>
<comment type="similarity">
    <text evidence="2 9">Belongs to the binding-protein-dependent transport system permease family.</text>
</comment>
<keyword evidence="7 9" id="KW-0472">Membrane</keyword>
<feature type="transmembrane region" description="Helical" evidence="9">
    <location>
        <begin position="185"/>
        <end position="210"/>
    </location>
</feature>
<evidence type="ECO:0000256" key="9">
    <source>
        <dbReference type="RuleBase" id="RU363032"/>
    </source>
</evidence>
<evidence type="ECO:0000256" key="5">
    <source>
        <dbReference type="ARBA" id="ARBA00022692"/>
    </source>
</evidence>
<evidence type="ECO:0000313" key="12">
    <source>
        <dbReference type="Proteomes" id="UP000249577"/>
    </source>
</evidence>
<evidence type="ECO:0000259" key="10">
    <source>
        <dbReference type="PROSITE" id="PS50928"/>
    </source>
</evidence>
<dbReference type="Proteomes" id="UP000249577">
    <property type="component" value="Unassembled WGS sequence"/>
</dbReference>
<evidence type="ECO:0000256" key="7">
    <source>
        <dbReference type="ARBA" id="ARBA00023136"/>
    </source>
</evidence>
<dbReference type="InterPro" id="IPR000515">
    <property type="entry name" value="MetI-like"/>
</dbReference>
<keyword evidence="6 9" id="KW-1133">Transmembrane helix</keyword>
<evidence type="ECO:0000256" key="3">
    <source>
        <dbReference type="ARBA" id="ARBA00022448"/>
    </source>
</evidence>
<dbReference type="GO" id="GO:0005886">
    <property type="term" value="C:plasma membrane"/>
    <property type="evidence" value="ECO:0007669"/>
    <property type="project" value="UniProtKB-SubCell"/>
</dbReference>
<keyword evidence="4" id="KW-1003">Cell membrane</keyword>
<comment type="subcellular location">
    <subcellularLocation>
        <location evidence="1 9">Cell membrane</location>
        <topology evidence="1 9">Multi-pass membrane protein</topology>
    </subcellularLocation>
</comment>
<protein>
    <submittedName>
        <fullName evidence="11">ABC transporter permease</fullName>
    </submittedName>
</protein>
<gene>
    <name evidence="11" type="ORF">DI565_02545</name>
</gene>
<dbReference type="Pfam" id="PF00528">
    <property type="entry name" value="BPD_transp_1"/>
    <property type="match status" value="1"/>
</dbReference>
<dbReference type="GO" id="GO:0042918">
    <property type="term" value="P:alkanesulfonate transmembrane transport"/>
    <property type="evidence" value="ECO:0007669"/>
    <property type="project" value="UniProtKB-ARBA"/>
</dbReference>
<evidence type="ECO:0000256" key="2">
    <source>
        <dbReference type="ARBA" id="ARBA00009306"/>
    </source>
</evidence>
<dbReference type="EMBL" id="QFPN01000001">
    <property type="protein sequence ID" value="PZQ19273.1"/>
    <property type="molecule type" value="Genomic_DNA"/>
</dbReference>
<dbReference type="AlphaFoldDB" id="A0A2W5MNJ3"/>
<evidence type="ECO:0000313" key="11">
    <source>
        <dbReference type="EMBL" id="PZQ19273.1"/>
    </source>
</evidence>